<dbReference type="PANTHER" id="PTHR42780:SF1">
    <property type="entry name" value="ISOLEUCINE--TRNA LIGASE, CYTOPLASMIC"/>
    <property type="match status" value="1"/>
</dbReference>
<comment type="function">
    <text evidence="10">Catalyzes the attachment of isoleucine to tRNA(Ile). As IleRS can inadvertently accommodate and process structurally similar amino acids such as valine, to avoid such errors it has two additional distinct tRNA(Ile)-dependent editing activities. One activity is designated as 'pretransfer' editing and involves the hydrolysis of activated Val-AMP. The other activity is designated 'posttransfer' editing and involves deacylation of mischarged Val-tRNA(Ile).</text>
</comment>
<organism evidence="14">
    <name type="scientific">candidate division WWE3 bacterium</name>
    <dbReference type="NCBI Taxonomy" id="2053526"/>
    <lineage>
        <taxon>Bacteria</taxon>
        <taxon>Katanobacteria</taxon>
    </lineage>
</organism>
<keyword evidence="7" id="KW-0067">ATP-binding</keyword>
<dbReference type="GO" id="GO:0006428">
    <property type="term" value="P:isoleucyl-tRNA aminoacylation"/>
    <property type="evidence" value="ECO:0007669"/>
    <property type="project" value="UniProtKB-UniRule"/>
</dbReference>
<dbReference type="EC" id="6.1.1.5" evidence="1 12"/>
<evidence type="ECO:0000256" key="11">
    <source>
        <dbReference type="ARBA" id="ARBA00048359"/>
    </source>
</evidence>
<keyword evidence="8" id="KW-0648">Protein biosynthesis</keyword>
<evidence type="ECO:0000256" key="7">
    <source>
        <dbReference type="ARBA" id="ARBA00022840"/>
    </source>
</evidence>
<protein>
    <recommendedName>
        <fullName evidence="1 12">Isoleucine--tRNA ligase</fullName>
        <ecNumber evidence="1 12">6.1.1.5</ecNumber>
    </recommendedName>
</protein>
<dbReference type="Proteomes" id="UP000886066">
    <property type="component" value="Unassembled WGS sequence"/>
</dbReference>
<dbReference type="EMBL" id="DSDM01000103">
    <property type="protein sequence ID" value="HDQ88845.1"/>
    <property type="molecule type" value="Genomic_DNA"/>
</dbReference>
<dbReference type="InterPro" id="IPR002301">
    <property type="entry name" value="Ile-tRNA-ligase"/>
</dbReference>
<dbReference type="FunFam" id="3.40.50.620:FF:000075">
    <property type="entry name" value="Isoleucine--tRNA ligase"/>
    <property type="match status" value="1"/>
</dbReference>
<dbReference type="InterPro" id="IPR002300">
    <property type="entry name" value="aa-tRNA-synth_Ia"/>
</dbReference>
<dbReference type="CDD" id="cd00818">
    <property type="entry name" value="IleRS_core"/>
    <property type="match status" value="1"/>
</dbReference>
<accession>A0A7C1DPS3</accession>
<dbReference type="PRINTS" id="PR00984">
    <property type="entry name" value="TRNASYNTHILE"/>
</dbReference>
<keyword evidence="5" id="KW-0547">Nucleotide-binding</keyword>
<feature type="non-terminal residue" evidence="14">
    <location>
        <position position="619"/>
    </location>
</feature>
<comment type="caution">
    <text evidence="14">The sequence shown here is derived from an EMBL/GenBank/DDBJ whole genome shotgun (WGS) entry which is preliminary data.</text>
</comment>
<evidence type="ECO:0000256" key="4">
    <source>
        <dbReference type="ARBA" id="ARBA00022723"/>
    </source>
</evidence>
<keyword evidence="2" id="KW-0963">Cytoplasm</keyword>
<feature type="domain" description="Aminoacyl-tRNA synthetase class Ia" evidence="13">
    <location>
        <begin position="22"/>
        <end position="619"/>
    </location>
</feature>
<dbReference type="SUPFAM" id="SSF50677">
    <property type="entry name" value="ValRS/IleRS/LeuRS editing domain"/>
    <property type="match status" value="1"/>
</dbReference>
<dbReference type="Pfam" id="PF00133">
    <property type="entry name" value="tRNA-synt_1"/>
    <property type="match status" value="1"/>
</dbReference>
<evidence type="ECO:0000256" key="12">
    <source>
        <dbReference type="NCBIfam" id="TIGR00392"/>
    </source>
</evidence>
<gene>
    <name evidence="14" type="ORF">ENN92_01720</name>
</gene>
<reference evidence="14" key="1">
    <citation type="journal article" date="2020" name="mSystems">
        <title>Genome- and Community-Level Interaction Insights into Carbon Utilization and Element Cycling Functions of Hydrothermarchaeota in Hydrothermal Sediment.</title>
        <authorList>
            <person name="Zhou Z."/>
            <person name="Liu Y."/>
            <person name="Xu W."/>
            <person name="Pan J."/>
            <person name="Luo Z.H."/>
            <person name="Li M."/>
        </authorList>
    </citation>
    <scope>NUCLEOTIDE SEQUENCE [LARGE SCALE GENOMIC DNA]</scope>
    <source>
        <strain evidence="14">SpSt-1219</strain>
    </source>
</reference>
<evidence type="ECO:0000256" key="5">
    <source>
        <dbReference type="ARBA" id="ARBA00022741"/>
    </source>
</evidence>
<dbReference type="GO" id="GO:0002161">
    <property type="term" value="F:aminoacyl-tRNA deacylase activity"/>
    <property type="evidence" value="ECO:0007669"/>
    <property type="project" value="InterPro"/>
</dbReference>
<evidence type="ECO:0000313" key="14">
    <source>
        <dbReference type="EMBL" id="HDQ88845.1"/>
    </source>
</evidence>
<dbReference type="PANTHER" id="PTHR42780">
    <property type="entry name" value="SOLEUCYL-TRNA SYNTHETASE"/>
    <property type="match status" value="1"/>
</dbReference>
<dbReference type="AlphaFoldDB" id="A0A7C1DPS3"/>
<dbReference type="GO" id="GO:0005524">
    <property type="term" value="F:ATP binding"/>
    <property type="evidence" value="ECO:0007669"/>
    <property type="project" value="UniProtKB-KW"/>
</dbReference>
<keyword evidence="3 14" id="KW-0436">Ligase</keyword>
<dbReference type="InterPro" id="IPR014729">
    <property type="entry name" value="Rossmann-like_a/b/a_fold"/>
</dbReference>
<evidence type="ECO:0000256" key="2">
    <source>
        <dbReference type="ARBA" id="ARBA00022490"/>
    </source>
</evidence>
<name>A0A7C1DPS3_UNCKA</name>
<evidence type="ECO:0000256" key="9">
    <source>
        <dbReference type="ARBA" id="ARBA00023146"/>
    </source>
</evidence>
<sequence length="619" mass="71642">MKGFKKGLPSVPNLPEMEKETIKYWEEIDVVNLLKTARKDSPLKTYYDGPITANNMPHYGHVVGWTLKDLIPRYWSMKGNLVGRNMGWDCQGIPVEYEIEKKLGFTEKKDIEAYGVAKFNKLCRDSVLEYRDSIFYYETRVGRWFDKSDMYYTMDAPFIESMWWSLAELYKKGLLYEGHVVVAYSTRAGTTLSTHEVNSGGYTEVEDDGVTISFQQKDNPNRYFLAWTTTPWTLPGNLLLGVGASIEYAVVSYDSKEYILAKSKVAEVFAERDFRIISTFLGKELEGKEYLPIYPHFSEKQAKGAFKVVLADHATEEEGTGIVHLAPYGAEDFEILQKLGVTLFDYLDDQAHFTDLVPEYKGLFYRKANEKIIEDLEKQETLFKKEKVLHKVPICWRTDTPLIYRPIKSWYVAVTKIKDQLIEQNKTVTWVPDHVGTGRMDTWLENARDWALSRSRYWGTPLPLWINDKTGEKKFIGSFAELEELSGKKIEDPHKPFVDEITWEDTSNGGTFRRIPDVIDVWYDSGSMPFAQYHYPFENKELFESKFPAEYVSEMYEQARLWFYTLLVVNTALFDKVPYKNVVAHGVMLAKDGKKLSKSKRNFPPMDEVLDTFGGDVLR</sequence>
<evidence type="ECO:0000256" key="3">
    <source>
        <dbReference type="ARBA" id="ARBA00022598"/>
    </source>
</evidence>
<evidence type="ECO:0000256" key="8">
    <source>
        <dbReference type="ARBA" id="ARBA00022917"/>
    </source>
</evidence>
<dbReference type="InterPro" id="IPR009008">
    <property type="entry name" value="Val/Leu/Ile-tRNA-synth_edit"/>
</dbReference>
<dbReference type="Gene3D" id="3.40.50.620">
    <property type="entry name" value="HUPs"/>
    <property type="match status" value="2"/>
</dbReference>
<evidence type="ECO:0000256" key="1">
    <source>
        <dbReference type="ARBA" id="ARBA00013165"/>
    </source>
</evidence>
<evidence type="ECO:0000259" key="13">
    <source>
        <dbReference type="Pfam" id="PF00133"/>
    </source>
</evidence>
<keyword evidence="6" id="KW-0862">Zinc</keyword>
<evidence type="ECO:0000256" key="10">
    <source>
        <dbReference type="ARBA" id="ARBA00025217"/>
    </source>
</evidence>
<keyword evidence="9" id="KW-0030">Aminoacyl-tRNA synthetase</keyword>
<evidence type="ECO:0000256" key="6">
    <source>
        <dbReference type="ARBA" id="ARBA00022833"/>
    </source>
</evidence>
<keyword evidence="4" id="KW-0479">Metal-binding</keyword>
<dbReference type="InterPro" id="IPR023586">
    <property type="entry name" value="Ile-tRNA-ligase_type2"/>
</dbReference>
<dbReference type="SUPFAM" id="SSF52374">
    <property type="entry name" value="Nucleotidylyl transferase"/>
    <property type="match status" value="1"/>
</dbReference>
<comment type="catalytic activity">
    <reaction evidence="11">
        <text>tRNA(Ile) + L-isoleucine + ATP = L-isoleucyl-tRNA(Ile) + AMP + diphosphate</text>
        <dbReference type="Rhea" id="RHEA:11060"/>
        <dbReference type="Rhea" id="RHEA-COMP:9666"/>
        <dbReference type="Rhea" id="RHEA-COMP:9695"/>
        <dbReference type="ChEBI" id="CHEBI:30616"/>
        <dbReference type="ChEBI" id="CHEBI:33019"/>
        <dbReference type="ChEBI" id="CHEBI:58045"/>
        <dbReference type="ChEBI" id="CHEBI:78442"/>
        <dbReference type="ChEBI" id="CHEBI:78528"/>
        <dbReference type="ChEBI" id="CHEBI:456215"/>
        <dbReference type="EC" id="6.1.1.5"/>
    </reaction>
</comment>
<dbReference type="NCBIfam" id="TIGR00392">
    <property type="entry name" value="ileS"/>
    <property type="match status" value="1"/>
</dbReference>
<dbReference type="GO" id="GO:0046872">
    <property type="term" value="F:metal ion binding"/>
    <property type="evidence" value="ECO:0007669"/>
    <property type="project" value="UniProtKB-KW"/>
</dbReference>
<dbReference type="GO" id="GO:0004822">
    <property type="term" value="F:isoleucine-tRNA ligase activity"/>
    <property type="evidence" value="ECO:0007669"/>
    <property type="project" value="UniProtKB-UniRule"/>
</dbReference>
<dbReference type="GO" id="GO:0005737">
    <property type="term" value="C:cytoplasm"/>
    <property type="evidence" value="ECO:0007669"/>
    <property type="project" value="UniProtKB-UniRule"/>
</dbReference>
<proteinExistence type="predicted"/>